<evidence type="ECO:0000313" key="7">
    <source>
        <dbReference type="Proteomes" id="UP000525987"/>
    </source>
</evidence>
<dbReference type="SMART" id="SM00382">
    <property type="entry name" value="AAA"/>
    <property type="match status" value="1"/>
</dbReference>
<evidence type="ECO:0000256" key="3">
    <source>
        <dbReference type="ARBA" id="ARBA00022741"/>
    </source>
</evidence>
<evidence type="ECO:0000259" key="5">
    <source>
        <dbReference type="PROSITE" id="PS50893"/>
    </source>
</evidence>
<dbReference type="GO" id="GO:0016020">
    <property type="term" value="C:membrane"/>
    <property type="evidence" value="ECO:0007669"/>
    <property type="project" value="InterPro"/>
</dbReference>
<dbReference type="PANTHER" id="PTHR46743">
    <property type="entry name" value="TEICHOIC ACIDS EXPORT ATP-BINDING PROTEIN TAGH"/>
    <property type="match status" value="1"/>
</dbReference>
<sequence length="296" mass="32953">MIHINGLYKRYHNHHGSDWVLRDVNLTIPRNVSVGLLGRNGAGKSTLLRLIAGMDSPERGTIERGCRVSWPIGLAGGFQGSMTGRQNVKFVARVHGGRGNVQGVIDRVQEFSELDDAFDEPIKTYSSGMRARLNFGLSLAFDFDVYLSDEATAVGDRAFKEKAKKAFKDKVGQASLIMVSHTEGILKELCQAGVYLKEGQAIWYDDIEDAIAAYHDDTDTSQARRQPTPTNLPEAQQYLRLCKQEFDDAKAAFEQAKADNLIPRERKVFGDALGAARERLHDARRHVQAMQSSEDD</sequence>
<dbReference type="EMBL" id="JACHXM010000024">
    <property type="protein sequence ID" value="MBB3142604.1"/>
    <property type="molecule type" value="Genomic_DNA"/>
</dbReference>
<dbReference type="InterPro" id="IPR050683">
    <property type="entry name" value="Bact_Polysacc_Export_ATP-bd"/>
</dbReference>
<dbReference type="InterPro" id="IPR027417">
    <property type="entry name" value="P-loop_NTPase"/>
</dbReference>
<dbReference type="PROSITE" id="PS00211">
    <property type="entry name" value="ABC_TRANSPORTER_1"/>
    <property type="match status" value="1"/>
</dbReference>
<dbReference type="GO" id="GO:0016887">
    <property type="term" value="F:ATP hydrolysis activity"/>
    <property type="evidence" value="ECO:0007669"/>
    <property type="project" value="InterPro"/>
</dbReference>
<dbReference type="SUPFAM" id="SSF52540">
    <property type="entry name" value="P-loop containing nucleoside triphosphate hydrolases"/>
    <property type="match status" value="1"/>
</dbReference>
<comment type="caution">
    <text evidence="6">The sequence shown here is derived from an EMBL/GenBank/DDBJ whole genome shotgun (WGS) entry which is preliminary data.</text>
</comment>
<reference evidence="6 7" key="1">
    <citation type="submission" date="2020-08" db="EMBL/GenBank/DDBJ databases">
        <title>Genomic Encyclopedia of Type Strains, Phase III (KMG-III): the genomes of soil and plant-associated and newly described type strains.</title>
        <authorList>
            <person name="Whitman W."/>
        </authorList>
    </citation>
    <scope>NUCLEOTIDE SEQUENCE [LARGE SCALE GENOMIC DNA]</scope>
    <source>
        <strain evidence="6 7">CECT 5995</strain>
    </source>
</reference>
<proteinExistence type="inferred from homology"/>
<keyword evidence="4 6" id="KW-0067">ATP-binding</keyword>
<keyword evidence="3" id="KW-0547">Nucleotide-binding</keyword>
<accession>A0A7W5C0P8</accession>
<dbReference type="GO" id="GO:0140359">
    <property type="term" value="F:ABC-type transporter activity"/>
    <property type="evidence" value="ECO:0007669"/>
    <property type="project" value="InterPro"/>
</dbReference>
<organism evidence="6 7">
    <name type="scientific">Halomonas organivorans</name>
    <dbReference type="NCBI Taxonomy" id="257772"/>
    <lineage>
        <taxon>Bacteria</taxon>
        <taxon>Pseudomonadati</taxon>
        <taxon>Pseudomonadota</taxon>
        <taxon>Gammaproteobacteria</taxon>
        <taxon>Oceanospirillales</taxon>
        <taxon>Halomonadaceae</taxon>
        <taxon>Halomonas</taxon>
    </lineage>
</organism>
<name>A0A7W5C0P8_9GAMM</name>
<keyword evidence="7" id="KW-1185">Reference proteome</keyword>
<dbReference type="PROSITE" id="PS50893">
    <property type="entry name" value="ABC_TRANSPORTER_2"/>
    <property type="match status" value="1"/>
</dbReference>
<feature type="domain" description="ABC transporter" evidence="5">
    <location>
        <begin position="2"/>
        <end position="223"/>
    </location>
</feature>
<dbReference type="InterPro" id="IPR015860">
    <property type="entry name" value="ABC_transpr_TagH-like"/>
</dbReference>
<evidence type="ECO:0000256" key="1">
    <source>
        <dbReference type="ARBA" id="ARBA00005417"/>
    </source>
</evidence>
<comment type="similarity">
    <text evidence="1">Belongs to the ABC transporter superfamily.</text>
</comment>
<dbReference type="InterPro" id="IPR003439">
    <property type="entry name" value="ABC_transporter-like_ATP-bd"/>
</dbReference>
<dbReference type="GO" id="GO:0005524">
    <property type="term" value="F:ATP binding"/>
    <property type="evidence" value="ECO:0007669"/>
    <property type="project" value="UniProtKB-KW"/>
</dbReference>
<keyword evidence="2" id="KW-0813">Transport</keyword>
<dbReference type="CDD" id="cd03220">
    <property type="entry name" value="ABC_KpsT_Wzt"/>
    <property type="match status" value="1"/>
</dbReference>
<dbReference type="InterPro" id="IPR017871">
    <property type="entry name" value="ABC_transporter-like_CS"/>
</dbReference>
<dbReference type="AlphaFoldDB" id="A0A7W5C0P8"/>
<dbReference type="InterPro" id="IPR003593">
    <property type="entry name" value="AAA+_ATPase"/>
</dbReference>
<gene>
    <name evidence="6" type="ORF">FHR96_003504</name>
</gene>
<evidence type="ECO:0000256" key="2">
    <source>
        <dbReference type="ARBA" id="ARBA00022448"/>
    </source>
</evidence>
<evidence type="ECO:0000313" key="6">
    <source>
        <dbReference type="EMBL" id="MBB3142604.1"/>
    </source>
</evidence>
<dbReference type="Pfam" id="PF00005">
    <property type="entry name" value="ABC_tran"/>
    <property type="match status" value="1"/>
</dbReference>
<dbReference type="RefSeq" id="WP_183388974.1">
    <property type="nucleotide sequence ID" value="NZ_JACHXM010000024.1"/>
</dbReference>
<dbReference type="Gene3D" id="3.40.50.300">
    <property type="entry name" value="P-loop containing nucleotide triphosphate hydrolases"/>
    <property type="match status" value="1"/>
</dbReference>
<evidence type="ECO:0000256" key="4">
    <source>
        <dbReference type="ARBA" id="ARBA00022840"/>
    </source>
</evidence>
<dbReference type="PANTHER" id="PTHR46743:SF2">
    <property type="entry name" value="TEICHOIC ACIDS EXPORT ATP-BINDING PROTEIN TAGH"/>
    <property type="match status" value="1"/>
</dbReference>
<dbReference type="Proteomes" id="UP000525987">
    <property type="component" value="Unassembled WGS sequence"/>
</dbReference>
<protein>
    <submittedName>
        <fullName evidence="6">Capsular polysaccharide transport system ATP-binding protein</fullName>
    </submittedName>
</protein>